<evidence type="ECO:0000256" key="6">
    <source>
        <dbReference type="ARBA" id="ARBA00023034"/>
    </source>
</evidence>
<comment type="caution">
    <text evidence="10">The sequence shown here is derived from an EMBL/GenBank/DDBJ whole genome shotgun (WGS) entry which is preliminary data.</text>
</comment>
<evidence type="ECO:0000256" key="7">
    <source>
        <dbReference type="ARBA" id="ARBA00023136"/>
    </source>
</evidence>
<gene>
    <name evidence="10" type="ORF">pdam_00006730</name>
</gene>
<reference evidence="10 11" key="1">
    <citation type="journal article" date="2018" name="Sci. Rep.">
        <title>Comparative analysis of the Pocillopora damicornis genome highlights role of immune system in coral evolution.</title>
        <authorList>
            <person name="Cunning R."/>
            <person name="Bay R.A."/>
            <person name="Gillette P."/>
            <person name="Baker A.C."/>
            <person name="Traylor-Knowles N."/>
        </authorList>
    </citation>
    <scope>NUCLEOTIDE SEQUENCE [LARGE SCALE GENOMIC DNA]</scope>
    <source>
        <strain evidence="10">RSMAS</strain>
        <tissue evidence="10">Whole animal</tissue>
    </source>
</reference>
<evidence type="ECO:0000313" key="11">
    <source>
        <dbReference type="Proteomes" id="UP000275408"/>
    </source>
</evidence>
<evidence type="ECO:0000313" key="10">
    <source>
        <dbReference type="EMBL" id="RMX57930.1"/>
    </source>
</evidence>
<feature type="transmembrane region" description="Helical" evidence="8">
    <location>
        <begin position="148"/>
        <end position="167"/>
    </location>
</feature>
<evidence type="ECO:0000256" key="8">
    <source>
        <dbReference type="SAM" id="Phobius"/>
    </source>
</evidence>
<name>A0A3M6UWE3_POCDA</name>
<dbReference type="OrthoDB" id="68581at2759"/>
<keyword evidence="7 8" id="KW-0472">Membrane</keyword>
<protein>
    <recommendedName>
        <fullName evidence="9">CWH43-like N-terminal domain-containing protein</fullName>
    </recommendedName>
</protein>
<keyword evidence="6" id="KW-0333">Golgi apparatus</keyword>
<keyword evidence="5 8" id="KW-1133">Transmembrane helix</keyword>
<dbReference type="PANTHER" id="PTHR12892">
    <property type="entry name" value="FGF RECEPTOR ACTIVATING PROTEIN 1"/>
    <property type="match status" value="1"/>
</dbReference>
<sequence>MSSVNSQEPLISVCAEHFAIFICSLPLFSTALCVLIAVVWHFDETTRTHCKVPNFLPSISAAIGGNMPERFIWRVGIALHCLPRILIMPYSLHKHYKNTQLGRKYSSTTWWFSLLNFVNGALHLVENGALLTLTYISSTDNFDVHEGSFIVFMASAILFMLLTCILFRLTATQPMTDEEYKLFKRKVGTMSFNCCSFGLAVYFYLRHNWYCEPYMYTLFALSEYLTVVSNIAFHWLCTWIFSGCSISILHNDNLQAKMR</sequence>
<dbReference type="PANTHER" id="PTHR12892:SF11">
    <property type="entry name" value="POST-GPI ATTACHMENT TO PROTEINS FACTOR 2"/>
    <property type="match status" value="1"/>
</dbReference>
<evidence type="ECO:0000259" key="9">
    <source>
        <dbReference type="Pfam" id="PF10277"/>
    </source>
</evidence>
<proteinExistence type="inferred from homology"/>
<organism evidence="10 11">
    <name type="scientific">Pocillopora damicornis</name>
    <name type="common">Cauliflower coral</name>
    <name type="synonym">Millepora damicornis</name>
    <dbReference type="NCBI Taxonomy" id="46731"/>
    <lineage>
        <taxon>Eukaryota</taxon>
        <taxon>Metazoa</taxon>
        <taxon>Cnidaria</taxon>
        <taxon>Anthozoa</taxon>
        <taxon>Hexacorallia</taxon>
        <taxon>Scleractinia</taxon>
        <taxon>Astrocoeniina</taxon>
        <taxon>Pocilloporidae</taxon>
        <taxon>Pocillopora</taxon>
    </lineage>
</organism>
<dbReference type="OMA" id="CEPYVFS"/>
<feature type="transmembrane region" description="Helical" evidence="8">
    <location>
        <begin position="18"/>
        <end position="42"/>
    </location>
</feature>
<evidence type="ECO:0000256" key="4">
    <source>
        <dbReference type="ARBA" id="ARBA00022692"/>
    </source>
</evidence>
<dbReference type="Proteomes" id="UP000275408">
    <property type="component" value="Unassembled WGS sequence"/>
</dbReference>
<dbReference type="GO" id="GO:0006506">
    <property type="term" value="P:GPI anchor biosynthetic process"/>
    <property type="evidence" value="ECO:0007669"/>
    <property type="project" value="UniProtKB-KW"/>
</dbReference>
<dbReference type="Pfam" id="PF10277">
    <property type="entry name" value="Frag1"/>
    <property type="match status" value="1"/>
</dbReference>
<dbReference type="GO" id="GO:0005789">
    <property type="term" value="C:endoplasmic reticulum membrane"/>
    <property type="evidence" value="ECO:0007669"/>
    <property type="project" value="TreeGrafter"/>
</dbReference>
<dbReference type="STRING" id="46731.A0A3M6UWE3"/>
<accession>A0A3M6UWE3</accession>
<evidence type="ECO:0000256" key="1">
    <source>
        <dbReference type="ARBA" id="ARBA00004653"/>
    </source>
</evidence>
<dbReference type="InterPro" id="IPR019402">
    <property type="entry name" value="CWH43_N"/>
</dbReference>
<feature type="transmembrane region" description="Helical" evidence="8">
    <location>
        <begin position="225"/>
        <end position="249"/>
    </location>
</feature>
<keyword evidence="3" id="KW-0337">GPI-anchor biosynthesis</keyword>
<evidence type="ECO:0000256" key="5">
    <source>
        <dbReference type="ARBA" id="ARBA00022989"/>
    </source>
</evidence>
<feature type="transmembrane region" description="Helical" evidence="8">
    <location>
        <begin position="187"/>
        <end position="205"/>
    </location>
</feature>
<dbReference type="InterPro" id="IPR039545">
    <property type="entry name" value="PGAP2"/>
</dbReference>
<dbReference type="AlphaFoldDB" id="A0A3M6UWE3"/>
<comment type="similarity">
    <text evidence="2">Belongs to the PGAP2 family.</text>
</comment>
<keyword evidence="11" id="KW-1185">Reference proteome</keyword>
<keyword evidence="4 8" id="KW-0812">Transmembrane</keyword>
<evidence type="ECO:0000256" key="3">
    <source>
        <dbReference type="ARBA" id="ARBA00022502"/>
    </source>
</evidence>
<evidence type="ECO:0000256" key="2">
    <source>
        <dbReference type="ARBA" id="ARBA00007414"/>
    </source>
</evidence>
<comment type="subcellular location">
    <subcellularLocation>
        <location evidence="1">Golgi apparatus membrane</location>
        <topology evidence="1">Multi-pass membrane protein</topology>
    </subcellularLocation>
</comment>
<feature type="domain" description="CWH43-like N-terminal" evidence="9">
    <location>
        <begin position="18"/>
        <end position="239"/>
    </location>
</feature>
<feature type="transmembrane region" description="Helical" evidence="8">
    <location>
        <begin position="111"/>
        <end position="136"/>
    </location>
</feature>
<dbReference type="EMBL" id="RCHS01000573">
    <property type="protein sequence ID" value="RMX57930.1"/>
    <property type="molecule type" value="Genomic_DNA"/>
</dbReference>
<dbReference type="GO" id="GO:0000139">
    <property type="term" value="C:Golgi membrane"/>
    <property type="evidence" value="ECO:0007669"/>
    <property type="project" value="UniProtKB-SubCell"/>
</dbReference>